<dbReference type="InterPro" id="IPR000182">
    <property type="entry name" value="GNAT_dom"/>
</dbReference>
<dbReference type="SUPFAM" id="SSF55729">
    <property type="entry name" value="Acyl-CoA N-acyltransferases (Nat)"/>
    <property type="match status" value="1"/>
</dbReference>
<evidence type="ECO:0000313" key="5">
    <source>
        <dbReference type="Proteomes" id="UP001596432"/>
    </source>
</evidence>
<dbReference type="InterPro" id="IPR016181">
    <property type="entry name" value="Acyl_CoA_acyltransferase"/>
</dbReference>
<dbReference type="RefSeq" id="WP_274324899.1">
    <property type="nucleotide sequence ID" value="NZ_CP118158.1"/>
</dbReference>
<accession>A0ABD5XW82</accession>
<dbReference type="Gene3D" id="3.40.630.30">
    <property type="match status" value="1"/>
</dbReference>
<organism evidence="4 5">
    <name type="scientific">Halosimplex aquaticum</name>
    <dbReference type="NCBI Taxonomy" id="3026162"/>
    <lineage>
        <taxon>Archaea</taxon>
        <taxon>Methanobacteriati</taxon>
        <taxon>Methanobacteriota</taxon>
        <taxon>Stenosarchaea group</taxon>
        <taxon>Halobacteria</taxon>
        <taxon>Halobacteriales</taxon>
        <taxon>Haloarculaceae</taxon>
        <taxon>Halosimplex</taxon>
    </lineage>
</organism>
<dbReference type="GeneID" id="78819557"/>
<evidence type="ECO:0000259" key="3">
    <source>
        <dbReference type="PROSITE" id="PS51186"/>
    </source>
</evidence>
<reference evidence="4 5" key="1">
    <citation type="journal article" date="2019" name="Int. J. Syst. Evol. Microbiol.">
        <title>The Global Catalogue of Microorganisms (GCM) 10K type strain sequencing project: providing services to taxonomists for standard genome sequencing and annotation.</title>
        <authorList>
            <consortium name="The Broad Institute Genomics Platform"/>
            <consortium name="The Broad Institute Genome Sequencing Center for Infectious Disease"/>
            <person name="Wu L."/>
            <person name="Ma J."/>
        </authorList>
    </citation>
    <scope>NUCLEOTIDE SEQUENCE [LARGE SCALE GENOMIC DNA]</scope>
    <source>
        <strain evidence="4 5">XZYJT29</strain>
    </source>
</reference>
<comment type="caution">
    <text evidence="4">The sequence shown here is derived from an EMBL/GenBank/DDBJ whole genome shotgun (WGS) entry which is preliminary data.</text>
</comment>
<dbReference type="AlphaFoldDB" id="A0ABD5XW82"/>
<dbReference type="EMBL" id="JBHTAS010000001">
    <property type="protein sequence ID" value="MFC7139305.1"/>
    <property type="molecule type" value="Genomic_DNA"/>
</dbReference>
<dbReference type="PANTHER" id="PTHR43877">
    <property type="entry name" value="AMINOALKYLPHOSPHONATE N-ACETYLTRANSFERASE-RELATED-RELATED"/>
    <property type="match status" value="1"/>
</dbReference>
<feature type="domain" description="N-acetyltransferase" evidence="3">
    <location>
        <begin position="38"/>
        <end position="189"/>
    </location>
</feature>
<gene>
    <name evidence="4" type="ORF">ACFQMA_05560</name>
</gene>
<dbReference type="GO" id="GO:0016746">
    <property type="term" value="F:acyltransferase activity"/>
    <property type="evidence" value="ECO:0007669"/>
    <property type="project" value="UniProtKB-KW"/>
</dbReference>
<dbReference type="InterPro" id="IPR050832">
    <property type="entry name" value="Bact_Acetyltransf"/>
</dbReference>
<name>A0ABD5XW82_9EURY</name>
<evidence type="ECO:0000256" key="2">
    <source>
        <dbReference type="ARBA" id="ARBA00023315"/>
    </source>
</evidence>
<keyword evidence="1" id="KW-0808">Transferase</keyword>
<dbReference type="CDD" id="cd04301">
    <property type="entry name" value="NAT_SF"/>
    <property type="match status" value="1"/>
</dbReference>
<keyword evidence="2" id="KW-0012">Acyltransferase</keyword>
<evidence type="ECO:0000313" key="4">
    <source>
        <dbReference type="EMBL" id="MFC7139305.1"/>
    </source>
</evidence>
<protein>
    <submittedName>
        <fullName evidence="4">GNAT family N-acetyltransferase</fullName>
    </submittedName>
</protein>
<dbReference type="Pfam" id="PF00583">
    <property type="entry name" value="Acetyltransf_1"/>
    <property type="match status" value="1"/>
</dbReference>
<dbReference type="PANTHER" id="PTHR43877:SF1">
    <property type="entry name" value="ACETYLTRANSFERASE"/>
    <property type="match status" value="1"/>
</dbReference>
<dbReference type="Proteomes" id="UP001596432">
    <property type="component" value="Unassembled WGS sequence"/>
</dbReference>
<sequence length="189" mass="20799">MTGLWRLTRNRYGRTVYDGLAAVGVTATWMREYVADPKSVPSPDPPSGVSVGEVDPSRVAALDAPVGELVDGERVVATTDGDEAVGYLFCSTDATHRIHPLERRLSFDGAYIRRVFVAPEHRQRGVASALVRAACQWARERDADRATALVALDNRPSRALFEKHGFVAERAHRYVRLGPLSTRSVAEIE</sequence>
<proteinExistence type="predicted"/>
<dbReference type="PROSITE" id="PS51186">
    <property type="entry name" value="GNAT"/>
    <property type="match status" value="1"/>
</dbReference>
<evidence type="ECO:0000256" key="1">
    <source>
        <dbReference type="ARBA" id="ARBA00022679"/>
    </source>
</evidence>
<keyword evidence="5" id="KW-1185">Reference proteome</keyword>